<evidence type="ECO:0000256" key="8">
    <source>
        <dbReference type="ARBA" id="ARBA00022741"/>
    </source>
</evidence>
<dbReference type="Gene3D" id="3.40.50.300">
    <property type="entry name" value="P-loop containing nucleotide triphosphate hydrolases"/>
    <property type="match status" value="2"/>
</dbReference>
<dbReference type="Pfam" id="PF12848">
    <property type="entry name" value="ABC_tran_Xtn"/>
    <property type="match status" value="1"/>
</dbReference>
<keyword evidence="15" id="KW-0808">Transferase</keyword>
<dbReference type="GO" id="GO:0000819">
    <property type="term" value="P:sister chromatid segregation"/>
    <property type="evidence" value="ECO:0007669"/>
    <property type="project" value="TreeGrafter"/>
</dbReference>
<evidence type="ECO:0000259" key="21">
    <source>
        <dbReference type="PROSITE" id="PS51455"/>
    </source>
</evidence>
<dbReference type="FunFam" id="3.30.230.10:FF:000008">
    <property type="entry name" value="DNA topoisomerase 2"/>
    <property type="match status" value="1"/>
</dbReference>
<feature type="domain" description="Topo IIA-type catalytic" evidence="22">
    <location>
        <begin position="1261"/>
        <end position="1711"/>
    </location>
</feature>
<dbReference type="InterPro" id="IPR027484">
    <property type="entry name" value="PInositol-4-P-5-kinase_N"/>
</dbReference>
<dbReference type="PROSITE" id="PS50880">
    <property type="entry name" value="TOPRIM"/>
    <property type="match status" value="1"/>
</dbReference>
<dbReference type="InterPro" id="IPR027483">
    <property type="entry name" value="PInositol-4-P-4/5-kinase_C_sf"/>
</dbReference>
<evidence type="ECO:0000256" key="18">
    <source>
        <dbReference type="SAM" id="MobiDB-lite"/>
    </source>
</evidence>
<feature type="region of interest" description="Disordered" evidence="18">
    <location>
        <begin position="127"/>
        <end position="157"/>
    </location>
</feature>
<dbReference type="OrthoDB" id="276498at2759"/>
<dbReference type="InterPro" id="IPR018522">
    <property type="entry name" value="TopoIIA_CS"/>
</dbReference>
<feature type="coiled-coil region" evidence="17">
    <location>
        <begin position="1674"/>
        <end position="1701"/>
    </location>
</feature>
<evidence type="ECO:0000256" key="3">
    <source>
        <dbReference type="ARBA" id="ARBA00001946"/>
    </source>
</evidence>
<dbReference type="GO" id="GO:0003677">
    <property type="term" value="F:DNA binding"/>
    <property type="evidence" value="ECO:0007669"/>
    <property type="project" value="UniProtKB-UniRule"/>
</dbReference>
<feature type="compositionally biased region" description="Acidic residues" evidence="18">
    <location>
        <begin position="1645"/>
        <end position="1657"/>
    </location>
</feature>
<dbReference type="GO" id="GO:0052742">
    <property type="term" value="F:phosphatidylinositol kinase activity"/>
    <property type="evidence" value="ECO:0007669"/>
    <property type="project" value="InterPro"/>
</dbReference>
<evidence type="ECO:0000256" key="5">
    <source>
        <dbReference type="ARBA" id="ARBA00012895"/>
    </source>
</evidence>
<feature type="region of interest" description="Disordered" evidence="18">
    <location>
        <begin position="494"/>
        <end position="583"/>
    </location>
</feature>
<dbReference type="SUPFAM" id="SSF54211">
    <property type="entry name" value="Ribosomal protein S5 domain 2-like"/>
    <property type="match status" value="1"/>
</dbReference>
<accession>A0A8H5HFJ1</accession>
<dbReference type="Gene3D" id="3.40.50.670">
    <property type="match status" value="1"/>
</dbReference>
<dbReference type="Proteomes" id="UP000518752">
    <property type="component" value="Unassembled WGS sequence"/>
</dbReference>
<feature type="active site" description="O-(5'-phospho-DNA)-tyrosine intermediate" evidence="16">
    <location>
        <position position="1351"/>
    </location>
</feature>
<dbReference type="Gene3D" id="1.10.268.10">
    <property type="entry name" value="Topoisomerase, domain 3"/>
    <property type="match status" value="1"/>
</dbReference>
<dbReference type="GO" id="GO:0046488">
    <property type="term" value="P:phosphatidylinositol metabolic process"/>
    <property type="evidence" value="ECO:0007669"/>
    <property type="project" value="UniProtKB-UniRule"/>
</dbReference>
<dbReference type="Gene3D" id="3.30.1490.30">
    <property type="match status" value="1"/>
</dbReference>
<evidence type="ECO:0000256" key="13">
    <source>
        <dbReference type="ARBA" id="ARBA00023235"/>
    </source>
</evidence>
<dbReference type="SMART" id="SM00330">
    <property type="entry name" value="PIPKc"/>
    <property type="match status" value="1"/>
</dbReference>
<feature type="compositionally biased region" description="Basic and acidic residues" evidence="18">
    <location>
        <begin position="1809"/>
        <end position="1825"/>
    </location>
</feature>
<dbReference type="Pfam" id="PF00521">
    <property type="entry name" value="DNA_topoisoIV"/>
    <property type="match status" value="1"/>
</dbReference>
<dbReference type="Pfam" id="PF02518">
    <property type="entry name" value="HATPase_c"/>
    <property type="match status" value="1"/>
</dbReference>
<feature type="compositionally biased region" description="Acidic residues" evidence="18">
    <location>
        <begin position="554"/>
        <end position="573"/>
    </location>
</feature>
<dbReference type="InterPro" id="IPR013506">
    <property type="entry name" value="Topo_IIA_bsu_dom2"/>
</dbReference>
<feature type="compositionally biased region" description="Acidic residues" evidence="18">
    <location>
        <begin position="1855"/>
        <end position="1865"/>
    </location>
</feature>
<evidence type="ECO:0000313" key="23">
    <source>
        <dbReference type="EMBL" id="KAF5382264.1"/>
    </source>
</evidence>
<keyword evidence="13 16" id="KW-0413">Isomerase</keyword>
<comment type="caution">
    <text evidence="23">The sequence shown here is derived from an EMBL/GenBank/DDBJ whole genome shotgun (WGS) entry which is preliminary data.</text>
</comment>
<keyword evidence="12 16" id="KW-0238">DNA-binding</keyword>
<dbReference type="Pfam" id="PF00204">
    <property type="entry name" value="DNA_gyraseB"/>
    <property type="match status" value="1"/>
</dbReference>
<dbReference type="GO" id="GO:0016887">
    <property type="term" value="F:ATP hydrolysis activity"/>
    <property type="evidence" value="ECO:0007669"/>
    <property type="project" value="InterPro"/>
</dbReference>
<dbReference type="FunFam" id="3.40.50.300:FF:000011">
    <property type="entry name" value="Putative ABC transporter ATP-binding component"/>
    <property type="match status" value="1"/>
</dbReference>
<feature type="region of interest" description="Disordered" evidence="18">
    <location>
        <begin position="1633"/>
        <end position="1660"/>
    </location>
</feature>
<dbReference type="GO" id="GO:0005524">
    <property type="term" value="F:ATP binding"/>
    <property type="evidence" value="ECO:0007669"/>
    <property type="project" value="UniProtKB-UniRule"/>
</dbReference>
<feature type="compositionally biased region" description="Low complexity" evidence="18">
    <location>
        <begin position="1885"/>
        <end position="1897"/>
    </location>
</feature>
<dbReference type="GO" id="GO:0046872">
    <property type="term" value="F:metal ion binding"/>
    <property type="evidence" value="ECO:0007669"/>
    <property type="project" value="UniProtKB-KW"/>
</dbReference>
<evidence type="ECO:0000256" key="14">
    <source>
        <dbReference type="ARBA" id="ARBA00031138"/>
    </source>
</evidence>
<dbReference type="PROSITE" id="PS52040">
    <property type="entry name" value="TOPO_IIA"/>
    <property type="match status" value="1"/>
</dbReference>
<dbReference type="InterPro" id="IPR014721">
    <property type="entry name" value="Ribsml_uS5_D2-typ_fold_subgr"/>
</dbReference>
<dbReference type="PRINTS" id="PR01158">
    <property type="entry name" value="TOPISMRASEII"/>
</dbReference>
<dbReference type="Gene3D" id="3.30.810.10">
    <property type="entry name" value="2-Layer Sandwich"/>
    <property type="match status" value="1"/>
</dbReference>
<dbReference type="InterPro" id="IPR006171">
    <property type="entry name" value="TOPRIM_dom"/>
</dbReference>
<dbReference type="SMART" id="SM00387">
    <property type="entry name" value="HATPase_c"/>
    <property type="match status" value="1"/>
</dbReference>
<dbReference type="Gene3D" id="3.30.1360.40">
    <property type="match status" value="1"/>
</dbReference>
<evidence type="ECO:0000256" key="6">
    <source>
        <dbReference type="ARBA" id="ARBA00019635"/>
    </source>
</evidence>
<dbReference type="PANTHER" id="PTHR10169:SF38">
    <property type="entry name" value="DNA TOPOISOMERASE 2"/>
    <property type="match status" value="1"/>
</dbReference>
<evidence type="ECO:0000256" key="16">
    <source>
        <dbReference type="PROSITE-ProRule" id="PRU01384"/>
    </source>
</evidence>
<dbReference type="InterPro" id="IPR027417">
    <property type="entry name" value="P-loop_NTPase"/>
</dbReference>
<comment type="catalytic activity">
    <reaction evidence="1 16">
        <text>ATP-dependent breakage, passage and rejoining of double-stranded DNA.</text>
        <dbReference type="EC" id="5.6.2.2"/>
    </reaction>
</comment>
<dbReference type="InterPro" id="IPR050634">
    <property type="entry name" value="DNA_Topoisomerase_II"/>
</dbReference>
<feature type="domain" description="Toprim" evidence="19">
    <location>
        <begin position="1015"/>
        <end position="1129"/>
    </location>
</feature>
<evidence type="ECO:0000256" key="11">
    <source>
        <dbReference type="ARBA" id="ARBA00023029"/>
    </source>
</evidence>
<dbReference type="PROSITE" id="PS00211">
    <property type="entry name" value="ABC_TRANSPORTER_1"/>
    <property type="match status" value="1"/>
</dbReference>
<protein>
    <recommendedName>
        <fullName evidence="6">DNA topoisomerase 2</fullName>
        <ecNumber evidence="5">5.6.2.2</ecNumber>
    </recommendedName>
    <alternativeName>
        <fullName evidence="14">DNA topoisomerase II</fullName>
    </alternativeName>
</protein>
<keyword evidence="17" id="KW-0175">Coiled coil</keyword>
<dbReference type="Pfam" id="PF01504">
    <property type="entry name" value="PIP5K"/>
    <property type="match status" value="1"/>
</dbReference>
<feature type="compositionally biased region" description="Low complexity" evidence="18">
    <location>
        <begin position="2065"/>
        <end position="2081"/>
    </location>
</feature>
<dbReference type="InterPro" id="IPR013759">
    <property type="entry name" value="Topo_IIA_B_C"/>
</dbReference>
<dbReference type="InterPro" id="IPR013758">
    <property type="entry name" value="Topo_IIA_A/C_ab"/>
</dbReference>
<dbReference type="InterPro" id="IPR001241">
    <property type="entry name" value="Topo_IIA"/>
</dbReference>
<dbReference type="SMART" id="SM00434">
    <property type="entry name" value="TOP4c"/>
    <property type="match status" value="1"/>
</dbReference>
<feature type="compositionally biased region" description="Low complexity" evidence="18">
    <location>
        <begin position="523"/>
        <end position="541"/>
    </location>
</feature>
<dbReference type="SUPFAM" id="SSF55874">
    <property type="entry name" value="ATPase domain of HSP90 chaperone/DNA topoisomerase II/histidine kinase"/>
    <property type="match status" value="1"/>
</dbReference>
<comment type="cofactor">
    <cofactor evidence="3">
        <name>Mg(2+)</name>
        <dbReference type="ChEBI" id="CHEBI:18420"/>
    </cofactor>
</comment>
<dbReference type="PROSITE" id="PS00177">
    <property type="entry name" value="TOPOISOMERASE_II"/>
    <property type="match status" value="1"/>
</dbReference>
<feature type="compositionally biased region" description="Basic and acidic residues" evidence="18">
    <location>
        <begin position="128"/>
        <end position="150"/>
    </location>
</feature>
<dbReference type="InterPro" id="IPR003439">
    <property type="entry name" value="ABC_transporter-like_ATP-bd"/>
</dbReference>
<dbReference type="InterPro" id="IPR020568">
    <property type="entry name" value="Ribosomal_Su5_D2-typ_SF"/>
</dbReference>
<dbReference type="SUPFAM" id="SSF52540">
    <property type="entry name" value="P-loop containing nucleoside triphosphate hydrolases"/>
    <property type="match status" value="2"/>
</dbReference>
<keyword evidence="10" id="KW-0460">Magnesium</keyword>
<dbReference type="GO" id="GO:0006265">
    <property type="term" value="P:DNA topological change"/>
    <property type="evidence" value="ECO:0007669"/>
    <property type="project" value="UniProtKB-UniRule"/>
</dbReference>
<evidence type="ECO:0000256" key="2">
    <source>
        <dbReference type="ARBA" id="ARBA00001913"/>
    </source>
</evidence>
<dbReference type="InterPro" id="IPR031660">
    <property type="entry name" value="TOPRIM_C"/>
</dbReference>
<dbReference type="SUPFAM" id="SSF56719">
    <property type="entry name" value="Type II DNA topoisomerase"/>
    <property type="match status" value="1"/>
</dbReference>
<organism evidence="23 24">
    <name type="scientific">Collybiopsis confluens</name>
    <dbReference type="NCBI Taxonomy" id="2823264"/>
    <lineage>
        <taxon>Eukaryota</taxon>
        <taxon>Fungi</taxon>
        <taxon>Dikarya</taxon>
        <taxon>Basidiomycota</taxon>
        <taxon>Agaricomycotina</taxon>
        <taxon>Agaricomycetes</taxon>
        <taxon>Agaricomycetidae</taxon>
        <taxon>Agaricales</taxon>
        <taxon>Marasmiineae</taxon>
        <taxon>Omphalotaceae</taxon>
        <taxon>Collybiopsis</taxon>
    </lineage>
</organism>
<keyword evidence="7" id="KW-0479">Metal-binding</keyword>
<dbReference type="Gene3D" id="3.30.230.10">
    <property type="match status" value="1"/>
</dbReference>
<dbReference type="InterPro" id="IPR017871">
    <property type="entry name" value="ABC_transporter-like_CS"/>
</dbReference>
<evidence type="ECO:0000313" key="24">
    <source>
        <dbReference type="Proteomes" id="UP000518752"/>
    </source>
</evidence>
<dbReference type="FunFam" id="3.30.565.10:FF:000004">
    <property type="entry name" value="DNA topoisomerase 2"/>
    <property type="match status" value="1"/>
</dbReference>
<dbReference type="FunFam" id="3.40.50.670:FF:000001">
    <property type="entry name" value="DNA topoisomerase 2"/>
    <property type="match status" value="2"/>
</dbReference>
<keyword evidence="8 15" id="KW-0547">Nucleotide-binding</keyword>
<feature type="compositionally biased region" description="Basic residues" evidence="18">
    <location>
        <begin position="1840"/>
        <end position="1852"/>
    </location>
</feature>
<feature type="compositionally biased region" description="Low complexity" evidence="18">
    <location>
        <begin position="1779"/>
        <end position="1789"/>
    </location>
</feature>
<gene>
    <name evidence="23" type="ORF">D9757_008933</name>
</gene>
<dbReference type="PROSITE" id="PS50893">
    <property type="entry name" value="ABC_TRANSPORTER_2"/>
    <property type="match status" value="1"/>
</dbReference>
<dbReference type="CDD" id="cd16930">
    <property type="entry name" value="HATPase_TopII-like"/>
    <property type="match status" value="1"/>
</dbReference>
<keyword evidence="9 15" id="KW-0067">ATP-binding</keyword>
<dbReference type="InterPro" id="IPR003593">
    <property type="entry name" value="AAA+_ATPase"/>
</dbReference>
<dbReference type="Pfam" id="PF16898">
    <property type="entry name" value="TOPRIM_C"/>
    <property type="match status" value="1"/>
</dbReference>
<dbReference type="SMART" id="SM00433">
    <property type="entry name" value="TOP2c"/>
    <property type="match status" value="1"/>
</dbReference>
<evidence type="ECO:0000256" key="12">
    <source>
        <dbReference type="ARBA" id="ARBA00023125"/>
    </source>
</evidence>
<evidence type="ECO:0000256" key="17">
    <source>
        <dbReference type="SAM" id="Coils"/>
    </source>
</evidence>
<dbReference type="Pfam" id="PF01751">
    <property type="entry name" value="Toprim"/>
    <property type="match status" value="1"/>
</dbReference>
<evidence type="ECO:0000256" key="4">
    <source>
        <dbReference type="ARBA" id="ARBA00011080"/>
    </source>
</evidence>
<keyword evidence="24" id="KW-1185">Reference proteome</keyword>
<keyword evidence="11 16" id="KW-0799">Topoisomerase</keyword>
<dbReference type="FunFam" id="3.30.1360.40:FF:000003">
    <property type="entry name" value="DNA topoisomerase 2"/>
    <property type="match status" value="1"/>
</dbReference>
<dbReference type="InterPro" id="IPR013760">
    <property type="entry name" value="Topo_IIA-like_dom_sf"/>
</dbReference>
<feature type="domain" description="PIPK" evidence="21">
    <location>
        <begin position="1"/>
        <end position="413"/>
    </location>
</feature>
<dbReference type="PANTHER" id="PTHR10169">
    <property type="entry name" value="DNA TOPOISOMERASE/GYRASE"/>
    <property type="match status" value="1"/>
</dbReference>
<dbReference type="InterPro" id="IPR013757">
    <property type="entry name" value="Topo_IIA_A_a_sf"/>
</dbReference>
<dbReference type="Gene3D" id="3.30.800.10">
    <property type="entry name" value="Phosphatidylinositol Phosphate Kinase II Beta"/>
    <property type="match status" value="1"/>
</dbReference>
<evidence type="ECO:0000256" key="15">
    <source>
        <dbReference type="PROSITE-ProRule" id="PRU00781"/>
    </source>
</evidence>
<dbReference type="EMBL" id="JAACJN010000054">
    <property type="protein sequence ID" value="KAF5382264.1"/>
    <property type="molecule type" value="Genomic_DNA"/>
</dbReference>
<dbReference type="EC" id="5.6.2.2" evidence="5"/>
<evidence type="ECO:0000259" key="20">
    <source>
        <dbReference type="PROSITE" id="PS50893"/>
    </source>
</evidence>
<dbReference type="CDD" id="cd03221">
    <property type="entry name" value="ABCF_EF-3"/>
    <property type="match status" value="1"/>
</dbReference>
<feature type="region of interest" description="Disordered" evidence="18">
    <location>
        <begin position="1732"/>
        <end position="1990"/>
    </location>
</feature>
<dbReference type="FunFam" id="3.40.50.300:FF:001092">
    <property type="entry name" value="ATP-binding cassette sub-family F member 2"/>
    <property type="match status" value="1"/>
</dbReference>
<evidence type="ECO:0000259" key="22">
    <source>
        <dbReference type="PROSITE" id="PS52040"/>
    </source>
</evidence>
<dbReference type="InterPro" id="IPR034157">
    <property type="entry name" value="TOPRIM_TopoII"/>
</dbReference>
<name>A0A8H5HFJ1_9AGAR</name>
<dbReference type="GO" id="GO:0003918">
    <property type="term" value="F:DNA topoisomerase type II (double strand cut, ATP-hydrolyzing) activity"/>
    <property type="evidence" value="ECO:0007669"/>
    <property type="project" value="UniProtKB-EC"/>
</dbReference>
<evidence type="ECO:0000256" key="9">
    <source>
        <dbReference type="ARBA" id="ARBA00022840"/>
    </source>
</evidence>
<feature type="region of interest" description="Disordered" evidence="18">
    <location>
        <begin position="2048"/>
        <end position="2085"/>
    </location>
</feature>
<dbReference type="InterPro" id="IPR032781">
    <property type="entry name" value="ABC_tran_Xtn"/>
</dbReference>
<comment type="cofactor">
    <cofactor evidence="2">
        <name>Ca(2+)</name>
        <dbReference type="ChEBI" id="CHEBI:29108"/>
    </cofactor>
</comment>
<dbReference type="InterPro" id="IPR002205">
    <property type="entry name" value="Topo_IIA_dom_A"/>
</dbReference>
<dbReference type="CDD" id="cd03365">
    <property type="entry name" value="TOPRIM_TopoIIA"/>
    <property type="match status" value="1"/>
</dbReference>
<dbReference type="Gene3D" id="3.90.199.10">
    <property type="entry name" value="Topoisomerase II, domain 5"/>
    <property type="match status" value="1"/>
</dbReference>
<dbReference type="SUPFAM" id="SSF56104">
    <property type="entry name" value="SAICAR synthase-like"/>
    <property type="match status" value="1"/>
</dbReference>
<sequence length="2599" mass="290554">MYLTPSAKYDFKFKDYAPWVFRSLREDYFHLDPADYLLSLTSKYILSELGSPGKSGSFFYFSRDYRFIIKTIHHKEHKFLLRVLKEVKLPRGRKIHFVIMNNLFPPHKDVHETYDLKGSTVGRLWKAKTPEGDGVGKDAQTETTASEKERKKEKKKSSPVLKDLNWINAHHKLELGPEKRALLTEQLKRDKEFLKTISVMDYSLLVGIHNMQRGNRDNVRRRTLKVFEPSISKELARSVSAVGTHGYGGYGGIGGSTSALGMSKSLSTHHVHSVGKSGGYTSTPEAIAMRRAMRSSDPKALSLPSHSFILPDTLNPGPSSPGSPGDVGGARGADNRLNFIFYQDEGGMRATDEENRELATIYYVGVIDILTPWGAGKRIENFWKGLSADRHKISPVPPVEYAERFFKFMKAIMRGGRETPRNSCNVTILETFDASNSPSPFLSPTPRQRPHPYQFVSTRRLFDLNINLTTAFTRTITMSSSEGENFNFIEVSDNESDDYMPAPKKSQPADPCQAVKTKTKLVPAPKAKASSSKAAGKAKAAAPKKKKVLADHDDNADEDVMDEGEREESDDNDAPMREDPAPLKKKKKTLTQLEHILKRPDSYIGSVETITQMMWTYDADTKRMVHREVKYVPGFFKIVDEILVNAADNKINDSNMDTLKVSVDIEEGTISVYNNGKGIPIEIHSTEKVYIPELVFGHLLAGSNFDDDEKKLTGGRNGYGAKLANIYSHEFTVETADKNTGQKYKQTWTDNMSKCGKAKITKNTKEEFTRVTFRPDLKRFGMDLIDEDTAGLLRKRIYDMAGTVKDVKVFLNDERLKVKNFKSYVEMYLSSVTAEAADQSGGAAQIKQTVIYEQIHPRWEVAFAVSEGNFMQVSFANSISTTKGGTHVHLISEQIAKNLIAAIGKKNKAAAVKAAQVKNHMWIFVNALIENPTFDSQTKETLTLPSSKFGTKPVLSEEFMKKVQKSPIVENILNWAKFKADQQIKKTDGSKRSRLTGLPKLSDANNAGTKQAKDCTLILTEGDSAKSFAIAGLGVVGRNNFGVFPLRGKLLNVREARHDQIMKNEEIQNIKKIMGLQHNKDYASTSSLRYGRLMIMTDQDHDGSHIKGLLINFLDHFYPSLLKIPDFLVEFVTPIVRVTKGNQHKNFFTIPEYEQWLKDTPGSEKWIGKYFKGLGTSTDADARAFFSDMAKHVIPFAPTQEGDRELIELAFSKKKADDRKEWLRQFRPGTFLDHRLEEIPYSEFVNKELILFSMADNVRSIPSIADGLKPGQRKIIWACFKRNLKKEIKVMQLVGYVAEHAAYHHGDASLTQTIVALAQDFVGSNNLNLLVPSGQFGTRDQGGKDHASGRYINTLPMSIARTIFHPDDDPLLNPQYNDDDLIEPEFYMPVVPMVLINGAEGIGTGWSTNIPSFNPSDIVANIRRLMNGEELVPMHPWWRGFKGEMKLTAKNKYDVIGVVTKLDETTVEITELPIHKWTQSFKAELETMMVGGEKTEGSVKNYQEHHANENVHFIVQMDAKELVKAEEKGLLEYFKLTGKISTSNMICFDLEGKIRKYDSPEAILDEFYPSRLSYYQKRKDHLIGAMEKVHERLTEQARFIQMIVDKKLSVNGRKKADIVVDLKAHKFVPIPKKKKAKANAQNADEAGEDDDEGDEIEGASSTSDYDYLLSMPIYSLTKEKMEKLRRLADDQQTEILALSKKSPKDLWNVDLDKFLLEWKRTEEEFEVKMNASSQALKKGKRKQAVLQTRKSIGGGKRGGNKSDDDDFRPVKAVPKKRAAPAAAPTVKPTSRVTKAKPKVEDSDDDIGDYDDKPIAKKQPAEKVDSDSDVEMIDSKEAAKGKGKTKAATKRKSSGFDDDEESDDLEIAQPAKRTKTIDGFFRKATSGSGSASSSKGGSDVIAKAKAKAAPQARKISKSMKPASPPKAKKTKSAVIPSNSEDELDVYDEPPTAPPKAKKAKTLAIRSDSEDEMDDYDDFPKPPRAAPSRNARGKAKAYVDIASDDDEEGDGSLFTRAMIPTMQLYYQYMLYIFQFLIAGVIAHPYPSHNMAPSASKQKRLAEKAAKKAAGGDTSTTTSTPAGSVIGSNGVNTPLTSVSAATSAEDLTSMAKLKIATDRSAAGVLVSDVKARDIKIDQFTLSFHGRLLIEGAEIALNYGQRYGLLGENGSGKSTFLQSIAERDIEIPDHIDIYLVRGEVEPSDVNAVDFIVASARAKVEKLEKRIEELSISNDPDAELALDAAYEELEELDPSTFETKAGSILHGLGFGPEMMKKATKDMSGGWRMRVALARALFVKPHLLLLDEPTNHLDLGAVVWLEAYLSTYNHILVITSHSQVYYTGNYTTYVRTKQENEVNQMKAYHKQQDEIQHIKKFIASAGTYANLVRQAKSKQKILDKMEAAGLIEKIEAPKQLRFNFEDVRKLPPPIIAFDDVAFSYSGKKEDFLYRNLSFGIDMDSRIAILGANGAGKSTLLHLITGALQPVQGTVSKHVSLKLAKYSQHSADQLPYDKPPIEYFQSLFAEKFPEKDTQAWRAQLGRFGLSGAHQIAPIKQLSDGLRNRWLWNTPISYFWTFGGSDINDEKFQMSQLTIWIWSPSTPWLKR</sequence>
<dbReference type="GO" id="GO:0000712">
    <property type="term" value="P:resolution of meiotic recombination intermediates"/>
    <property type="evidence" value="ECO:0007669"/>
    <property type="project" value="TreeGrafter"/>
</dbReference>
<comment type="similarity">
    <text evidence="4">Belongs to the type II topoisomerase family.</text>
</comment>
<evidence type="ECO:0000256" key="7">
    <source>
        <dbReference type="ARBA" id="ARBA00022723"/>
    </source>
</evidence>
<dbReference type="CDD" id="cd03481">
    <property type="entry name" value="TopoIIA_Trans_ScTopoIIA"/>
    <property type="match status" value="1"/>
</dbReference>
<keyword evidence="15" id="KW-0418">Kinase</keyword>
<dbReference type="GO" id="GO:0005634">
    <property type="term" value="C:nucleus"/>
    <property type="evidence" value="ECO:0007669"/>
    <property type="project" value="TreeGrafter"/>
</dbReference>
<evidence type="ECO:0000256" key="10">
    <source>
        <dbReference type="ARBA" id="ARBA00022842"/>
    </source>
</evidence>
<dbReference type="InterPro" id="IPR003594">
    <property type="entry name" value="HATPase_dom"/>
</dbReference>
<dbReference type="PROSITE" id="PS51455">
    <property type="entry name" value="PIPK"/>
    <property type="match status" value="1"/>
</dbReference>
<dbReference type="InterPro" id="IPR036890">
    <property type="entry name" value="HATPase_C_sf"/>
</dbReference>
<feature type="domain" description="ABC transporter" evidence="20">
    <location>
        <begin position="2131"/>
        <end position="2371"/>
    </location>
</feature>
<dbReference type="Pfam" id="PF00005">
    <property type="entry name" value="ABC_tran"/>
    <property type="match status" value="2"/>
</dbReference>
<dbReference type="PRINTS" id="PR00418">
    <property type="entry name" value="TPI2FAMILY"/>
</dbReference>
<dbReference type="InterPro" id="IPR001154">
    <property type="entry name" value="TopoII_euk"/>
</dbReference>
<evidence type="ECO:0000259" key="19">
    <source>
        <dbReference type="PROSITE" id="PS50880"/>
    </source>
</evidence>
<dbReference type="Gene3D" id="3.30.565.10">
    <property type="entry name" value="Histidine kinase-like ATPase, C-terminal domain"/>
    <property type="match status" value="1"/>
</dbReference>
<dbReference type="FunFam" id="3.90.199.10:FF:000002">
    <property type="entry name" value="DNA topoisomerase 2"/>
    <property type="match status" value="1"/>
</dbReference>
<dbReference type="CDD" id="cd00187">
    <property type="entry name" value="TOP4c"/>
    <property type="match status" value="1"/>
</dbReference>
<proteinExistence type="inferred from homology"/>
<reference evidence="23 24" key="1">
    <citation type="journal article" date="2020" name="ISME J.">
        <title>Uncovering the hidden diversity of litter-decomposition mechanisms in mushroom-forming fungi.</title>
        <authorList>
            <person name="Floudas D."/>
            <person name="Bentzer J."/>
            <person name="Ahren D."/>
            <person name="Johansson T."/>
            <person name="Persson P."/>
            <person name="Tunlid A."/>
        </authorList>
    </citation>
    <scope>NUCLEOTIDE SEQUENCE [LARGE SCALE GENOMIC DNA]</scope>
    <source>
        <strain evidence="23 24">CBS 406.79</strain>
    </source>
</reference>
<evidence type="ECO:0000256" key="1">
    <source>
        <dbReference type="ARBA" id="ARBA00000185"/>
    </source>
</evidence>
<dbReference type="SMART" id="SM00382">
    <property type="entry name" value="AAA"/>
    <property type="match status" value="1"/>
</dbReference>
<dbReference type="InterPro" id="IPR002498">
    <property type="entry name" value="PInositol-4-P-4/5-kinase_core"/>
</dbReference>